<dbReference type="AlphaFoldDB" id="A0A8S4FUZ4"/>
<sequence length="237" mass="27471">MDCISATEKITIEEQTFQDNVLLEMIKEICSEPECLSSNVREKVNTIIADCDLAQYTGLHKLSTADETTSTLLGFTHSVGTELTYDEQAELNQALIQRIQDKIPKLTSELEQLTEPKDRKSRKEQIKDLQESLDAKLKILEEQESEKVDIMMQWLNHRVHHIMKYEEDSTELLTVKTKILEVKSHILHLQILQNIFTETNQSIKAYREVHKDILDSIKESEEQIKKFQEIVGSEELD</sequence>
<gene>
    <name evidence="1" type="ORF">PLXY2_LOCUS10490</name>
</gene>
<dbReference type="EMBL" id="CAJHNJ030000047">
    <property type="protein sequence ID" value="CAG9132116.1"/>
    <property type="molecule type" value="Genomic_DNA"/>
</dbReference>
<protein>
    <submittedName>
        <fullName evidence="1">(diamondback moth) hypothetical protein</fullName>
    </submittedName>
</protein>
<reference evidence="1" key="1">
    <citation type="submission" date="2020-11" db="EMBL/GenBank/DDBJ databases">
        <authorList>
            <person name="Whiteford S."/>
        </authorList>
    </citation>
    <scope>NUCLEOTIDE SEQUENCE</scope>
</reference>
<evidence type="ECO:0000313" key="1">
    <source>
        <dbReference type="EMBL" id="CAG9132116.1"/>
    </source>
</evidence>
<dbReference type="Proteomes" id="UP000653454">
    <property type="component" value="Unassembled WGS sequence"/>
</dbReference>
<comment type="caution">
    <text evidence="1">The sequence shown here is derived from an EMBL/GenBank/DDBJ whole genome shotgun (WGS) entry which is preliminary data.</text>
</comment>
<name>A0A8S4FUZ4_PLUXY</name>
<accession>A0A8S4FUZ4</accession>
<proteinExistence type="predicted"/>
<organism evidence="1 2">
    <name type="scientific">Plutella xylostella</name>
    <name type="common">Diamondback moth</name>
    <name type="synonym">Plutella maculipennis</name>
    <dbReference type="NCBI Taxonomy" id="51655"/>
    <lineage>
        <taxon>Eukaryota</taxon>
        <taxon>Metazoa</taxon>
        <taxon>Ecdysozoa</taxon>
        <taxon>Arthropoda</taxon>
        <taxon>Hexapoda</taxon>
        <taxon>Insecta</taxon>
        <taxon>Pterygota</taxon>
        <taxon>Neoptera</taxon>
        <taxon>Endopterygota</taxon>
        <taxon>Lepidoptera</taxon>
        <taxon>Glossata</taxon>
        <taxon>Ditrysia</taxon>
        <taxon>Yponomeutoidea</taxon>
        <taxon>Plutellidae</taxon>
        <taxon>Plutella</taxon>
    </lineage>
</organism>
<keyword evidence="2" id="KW-1185">Reference proteome</keyword>
<evidence type="ECO:0000313" key="2">
    <source>
        <dbReference type="Proteomes" id="UP000653454"/>
    </source>
</evidence>